<dbReference type="RefSeq" id="WP_241054289.1">
    <property type="nucleotide sequence ID" value="NZ_JAKZBV010000001.1"/>
</dbReference>
<feature type="signal peptide" evidence="2">
    <location>
        <begin position="1"/>
        <end position="22"/>
    </location>
</feature>
<dbReference type="EMBL" id="JAKZBV010000001">
    <property type="protein sequence ID" value="MCH6470769.1"/>
    <property type="molecule type" value="Genomic_DNA"/>
</dbReference>
<keyword evidence="2" id="KW-0732">Signal</keyword>
<evidence type="ECO:0008006" key="5">
    <source>
        <dbReference type="Google" id="ProtNLM"/>
    </source>
</evidence>
<evidence type="ECO:0000256" key="2">
    <source>
        <dbReference type="SAM" id="SignalP"/>
    </source>
</evidence>
<reference evidence="3 4" key="1">
    <citation type="submission" date="2022-03" db="EMBL/GenBank/DDBJ databases">
        <title>Sinomonas sp. isolated from a soil.</title>
        <authorList>
            <person name="Han J."/>
            <person name="Kim D.-U."/>
        </authorList>
    </citation>
    <scope>NUCLEOTIDE SEQUENCE [LARGE SCALE GENOMIC DNA]</scope>
    <source>
        <strain evidence="3 4">5-5</strain>
    </source>
</reference>
<protein>
    <recommendedName>
        <fullName evidence="5">Lipoprotein</fullName>
    </recommendedName>
</protein>
<organism evidence="3 4">
    <name type="scientific">Sinomonas terrae</name>
    <dbReference type="NCBI Taxonomy" id="2908838"/>
    <lineage>
        <taxon>Bacteria</taxon>
        <taxon>Bacillati</taxon>
        <taxon>Actinomycetota</taxon>
        <taxon>Actinomycetes</taxon>
        <taxon>Micrococcales</taxon>
        <taxon>Micrococcaceae</taxon>
        <taxon>Sinomonas</taxon>
    </lineage>
</organism>
<keyword evidence="4" id="KW-1185">Reference proteome</keyword>
<name>A0ABS9U252_9MICC</name>
<comment type="caution">
    <text evidence="3">The sequence shown here is derived from an EMBL/GenBank/DDBJ whole genome shotgun (WGS) entry which is preliminary data.</text>
</comment>
<feature type="region of interest" description="Disordered" evidence="1">
    <location>
        <begin position="203"/>
        <end position="224"/>
    </location>
</feature>
<proteinExistence type="predicted"/>
<evidence type="ECO:0000313" key="3">
    <source>
        <dbReference type="EMBL" id="MCH6470769.1"/>
    </source>
</evidence>
<evidence type="ECO:0000313" key="4">
    <source>
        <dbReference type="Proteomes" id="UP001202922"/>
    </source>
</evidence>
<sequence>MHRHWKAILAAAMVVAAVTAAALILGTRHDQPAPEPVATVAGGGKLGFPVSPVKIGAGGTGVSADGRTPVGYDGSCNSAAAAAANFMPVIADVHPSAWPVQQKALAQIDVNADELKDLATLADLEAKNLNASGIRTFGGDWVTRTDVESGGLYRMVSCTERRSALVQVVYARIDAQTGAGPKASFVTQSLDLSWQGGDWKVARSQPPLGDNGTLGGRLPDRGPNLAALPAPEGKPPVLTKDLANQAFKDVSREGWIDYANAVR</sequence>
<accession>A0ABS9U252</accession>
<gene>
    <name evidence="3" type="ORF">L0M17_12420</name>
</gene>
<evidence type="ECO:0000256" key="1">
    <source>
        <dbReference type="SAM" id="MobiDB-lite"/>
    </source>
</evidence>
<dbReference type="Proteomes" id="UP001202922">
    <property type="component" value="Unassembled WGS sequence"/>
</dbReference>
<feature type="chain" id="PRO_5047489314" description="Lipoprotein" evidence="2">
    <location>
        <begin position="23"/>
        <end position="263"/>
    </location>
</feature>